<evidence type="ECO:0000259" key="2">
    <source>
        <dbReference type="Pfam" id="PF00326"/>
    </source>
</evidence>
<protein>
    <submittedName>
        <fullName evidence="3">Prolyl oligopeptidase family serine peptidase</fullName>
    </submittedName>
</protein>
<evidence type="ECO:0000313" key="3">
    <source>
        <dbReference type="EMBL" id="MCE5169992.1"/>
    </source>
</evidence>
<dbReference type="Pfam" id="PF00326">
    <property type="entry name" value="Peptidase_S9"/>
    <property type="match status" value="1"/>
</dbReference>
<name>A0ABS8YFY2_9BACL</name>
<keyword evidence="1" id="KW-0378">Hydrolase</keyword>
<reference evidence="3 4" key="1">
    <citation type="submission" date="2021-11" db="EMBL/GenBank/DDBJ databases">
        <title>Draft genome sequence of Paenibacillus profundus YoMME, a new Gram-positive bacteria with exoelectrogenic properties.</title>
        <authorList>
            <person name="Hubenova Y."/>
            <person name="Hubenova E."/>
            <person name="Manasiev Y."/>
            <person name="Peykov S."/>
            <person name="Mitov M."/>
        </authorList>
    </citation>
    <scope>NUCLEOTIDE SEQUENCE [LARGE SCALE GENOMIC DNA]</scope>
    <source>
        <strain evidence="3 4">YoMME</strain>
    </source>
</reference>
<dbReference type="InterPro" id="IPR050261">
    <property type="entry name" value="FrsA_esterase"/>
</dbReference>
<dbReference type="InterPro" id="IPR029058">
    <property type="entry name" value="AB_hydrolase_fold"/>
</dbReference>
<sequence length="285" mass="32473">MIYHITYLSDGLRVKGYLSLPYGHERPASEIQSNIERFYGEGNLPVTEIAHPLNRANQDLYEQQWPVLIYCRGGMGKFGRVKSDWLEQFSQFGHLVFAPTYRGNEGGEGRDEFGGAEQEDVRSAYRLLQSLSFVDPSRISVMGFSRGAINAAQTAVDMPDIHRLILWSGVSDLAQTYGERMELRRMLKRVIGGNPVKKRESYIARSPLYMAEDISCPILLIHGTEDAQVDFSHGLQMFKKLQQDGADVDMHTFDGYGHLFPPDIHQQSVKRMFAWISRDTTKRHP</sequence>
<comment type="caution">
    <text evidence="3">The sequence shown here is derived from an EMBL/GenBank/DDBJ whole genome shotgun (WGS) entry which is preliminary data.</text>
</comment>
<dbReference type="PANTHER" id="PTHR22946:SF9">
    <property type="entry name" value="POLYKETIDE TRANSFERASE AF380"/>
    <property type="match status" value="1"/>
</dbReference>
<dbReference type="RefSeq" id="WP_233696845.1">
    <property type="nucleotide sequence ID" value="NZ_JAJNBZ010000007.1"/>
</dbReference>
<organism evidence="3 4">
    <name type="scientific">Paenibacillus profundus</name>
    <dbReference type="NCBI Taxonomy" id="1173085"/>
    <lineage>
        <taxon>Bacteria</taxon>
        <taxon>Bacillati</taxon>
        <taxon>Bacillota</taxon>
        <taxon>Bacilli</taxon>
        <taxon>Bacillales</taxon>
        <taxon>Paenibacillaceae</taxon>
        <taxon>Paenibacillus</taxon>
    </lineage>
</organism>
<dbReference type="InterPro" id="IPR001375">
    <property type="entry name" value="Peptidase_S9_cat"/>
</dbReference>
<evidence type="ECO:0000256" key="1">
    <source>
        <dbReference type="ARBA" id="ARBA00022801"/>
    </source>
</evidence>
<feature type="domain" description="Peptidase S9 prolyl oligopeptidase catalytic" evidence="2">
    <location>
        <begin position="91"/>
        <end position="279"/>
    </location>
</feature>
<gene>
    <name evidence="3" type="ORF">LQV63_11795</name>
</gene>
<dbReference type="Gene3D" id="3.40.50.1820">
    <property type="entry name" value="alpha/beta hydrolase"/>
    <property type="match status" value="1"/>
</dbReference>
<dbReference type="SUPFAM" id="SSF53474">
    <property type="entry name" value="alpha/beta-Hydrolases"/>
    <property type="match status" value="1"/>
</dbReference>
<proteinExistence type="predicted"/>
<accession>A0ABS8YFY2</accession>
<keyword evidence="4" id="KW-1185">Reference proteome</keyword>
<dbReference type="EMBL" id="JAJNBZ010000007">
    <property type="protein sequence ID" value="MCE5169992.1"/>
    <property type="molecule type" value="Genomic_DNA"/>
</dbReference>
<dbReference type="PANTHER" id="PTHR22946">
    <property type="entry name" value="DIENELACTONE HYDROLASE DOMAIN-CONTAINING PROTEIN-RELATED"/>
    <property type="match status" value="1"/>
</dbReference>
<dbReference type="Proteomes" id="UP001199916">
    <property type="component" value="Unassembled WGS sequence"/>
</dbReference>
<evidence type="ECO:0000313" key="4">
    <source>
        <dbReference type="Proteomes" id="UP001199916"/>
    </source>
</evidence>